<evidence type="ECO:0000256" key="2">
    <source>
        <dbReference type="ARBA" id="ARBA00022448"/>
    </source>
</evidence>
<dbReference type="InterPro" id="IPR003593">
    <property type="entry name" value="AAA+_ATPase"/>
</dbReference>
<dbReference type="FunFam" id="3.40.50.300:FF:000032">
    <property type="entry name" value="Export ABC transporter ATP-binding protein"/>
    <property type="match status" value="1"/>
</dbReference>
<evidence type="ECO:0000313" key="6">
    <source>
        <dbReference type="EMBL" id="AKA68929.1"/>
    </source>
</evidence>
<dbReference type="STRING" id="1548.CSCA_1804"/>
<name>A0A0E3JN90_CLOSL</name>
<accession>A0A0E3JN90</accession>
<evidence type="ECO:0000313" key="7">
    <source>
        <dbReference type="Proteomes" id="UP000033115"/>
    </source>
</evidence>
<dbReference type="HOGENOM" id="CLU_000604_1_22_9"/>
<dbReference type="InterPro" id="IPR017871">
    <property type="entry name" value="ABC_transporter-like_CS"/>
</dbReference>
<dbReference type="KEGG" id="csq:CSCA_1804"/>
<evidence type="ECO:0000256" key="3">
    <source>
        <dbReference type="ARBA" id="ARBA00022741"/>
    </source>
</evidence>
<protein>
    <submittedName>
        <fullName evidence="6">ABC transporter related protein</fullName>
    </submittedName>
</protein>
<feature type="domain" description="ABC transporter" evidence="5">
    <location>
        <begin position="4"/>
        <end position="244"/>
    </location>
</feature>
<dbReference type="Pfam" id="PF00005">
    <property type="entry name" value="ABC_tran"/>
    <property type="match status" value="1"/>
</dbReference>
<dbReference type="SUPFAM" id="SSF52540">
    <property type="entry name" value="P-loop containing nucleoside triphosphate hydrolases"/>
    <property type="match status" value="1"/>
</dbReference>
<evidence type="ECO:0000256" key="4">
    <source>
        <dbReference type="ARBA" id="ARBA00022840"/>
    </source>
</evidence>
<dbReference type="GO" id="GO:0005524">
    <property type="term" value="F:ATP binding"/>
    <property type="evidence" value="ECO:0007669"/>
    <property type="project" value="UniProtKB-KW"/>
</dbReference>
<dbReference type="PANTHER" id="PTHR42798">
    <property type="entry name" value="LIPOPROTEIN-RELEASING SYSTEM ATP-BINDING PROTEIN LOLD"/>
    <property type="match status" value="1"/>
</dbReference>
<dbReference type="PANTHER" id="PTHR42798:SF7">
    <property type="entry name" value="ALPHA-D-RIBOSE 1-METHYLPHOSPHONATE 5-TRIPHOSPHATE SYNTHASE SUBUNIT PHNL"/>
    <property type="match status" value="1"/>
</dbReference>
<dbReference type="GO" id="GO:0098796">
    <property type="term" value="C:membrane protein complex"/>
    <property type="evidence" value="ECO:0007669"/>
    <property type="project" value="UniProtKB-ARBA"/>
</dbReference>
<dbReference type="InterPro" id="IPR003439">
    <property type="entry name" value="ABC_transporter-like_ATP-bd"/>
</dbReference>
<dbReference type="EMBL" id="CP009933">
    <property type="protein sequence ID" value="AKA68929.1"/>
    <property type="molecule type" value="Genomic_DNA"/>
</dbReference>
<keyword evidence="2" id="KW-0813">Transport</keyword>
<dbReference type="Proteomes" id="UP000033115">
    <property type="component" value="Chromosome"/>
</dbReference>
<sequence length="253" mass="28161">MNILDIENLEKSYKLSKKDKVKVLSEVNLKVKTGELVAIMGPSGSGKTTLLNIISGIDSADGGRVLFNGNDLINMSKSQLALFRRHKMGMVFQEFNLIDSLNVKENIMMPMILDKREMEKMEAKTQELTQLLGISDILNKNVYEISGGQKQRAAICRALVNEPDIIFADEPTGNLDSKSTKDVMNYLSKVNEDLGTSVLMVTHDSFAASYCSRVVLLKDGKIISDISKKASRKEFFHEILDVLSLIGGDFDEF</sequence>
<dbReference type="PROSITE" id="PS00211">
    <property type="entry name" value="ABC_TRANSPORTER_1"/>
    <property type="match status" value="1"/>
</dbReference>
<dbReference type="Gene3D" id="3.40.50.300">
    <property type="entry name" value="P-loop containing nucleotide triphosphate hydrolases"/>
    <property type="match status" value="1"/>
</dbReference>
<dbReference type="PROSITE" id="PS50893">
    <property type="entry name" value="ABC_TRANSPORTER_2"/>
    <property type="match status" value="1"/>
</dbReference>
<comment type="similarity">
    <text evidence="1">Belongs to the ABC transporter superfamily.</text>
</comment>
<evidence type="ECO:0000259" key="5">
    <source>
        <dbReference type="PROSITE" id="PS50893"/>
    </source>
</evidence>
<organism evidence="6 7">
    <name type="scientific">Clostridium scatologenes</name>
    <dbReference type="NCBI Taxonomy" id="1548"/>
    <lineage>
        <taxon>Bacteria</taxon>
        <taxon>Bacillati</taxon>
        <taxon>Bacillota</taxon>
        <taxon>Clostridia</taxon>
        <taxon>Eubacteriales</taxon>
        <taxon>Clostridiaceae</taxon>
        <taxon>Clostridium</taxon>
    </lineage>
</organism>
<dbReference type="CDD" id="cd03255">
    <property type="entry name" value="ABC_MJ0796_LolCDE_FtsE"/>
    <property type="match status" value="1"/>
</dbReference>
<proteinExistence type="inferred from homology"/>
<dbReference type="GO" id="GO:0016887">
    <property type="term" value="F:ATP hydrolysis activity"/>
    <property type="evidence" value="ECO:0007669"/>
    <property type="project" value="InterPro"/>
</dbReference>
<dbReference type="SMART" id="SM00382">
    <property type="entry name" value="AAA"/>
    <property type="match status" value="1"/>
</dbReference>
<dbReference type="InterPro" id="IPR027417">
    <property type="entry name" value="P-loop_NTPase"/>
</dbReference>
<dbReference type="RefSeq" id="WP_029161882.1">
    <property type="nucleotide sequence ID" value="NZ_CP009933.1"/>
</dbReference>
<dbReference type="AlphaFoldDB" id="A0A0E3JN90"/>
<keyword evidence="3" id="KW-0547">Nucleotide-binding</keyword>
<evidence type="ECO:0000256" key="1">
    <source>
        <dbReference type="ARBA" id="ARBA00005417"/>
    </source>
</evidence>
<gene>
    <name evidence="6" type="ORF">CSCA_1804</name>
</gene>
<dbReference type="GO" id="GO:0022857">
    <property type="term" value="F:transmembrane transporter activity"/>
    <property type="evidence" value="ECO:0007669"/>
    <property type="project" value="UniProtKB-ARBA"/>
</dbReference>
<dbReference type="InterPro" id="IPR017911">
    <property type="entry name" value="MacB-like_ATP-bd"/>
</dbReference>
<keyword evidence="7" id="KW-1185">Reference proteome</keyword>
<reference evidence="6 7" key="1">
    <citation type="journal article" date="2015" name="J. Biotechnol.">
        <title>Complete genome sequence of a malodorant-producing acetogen, Clostridium scatologenes ATCC 25775(T).</title>
        <authorList>
            <person name="Zhu Z."/>
            <person name="Guo T."/>
            <person name="Zheng H."/>
            <person name="Song T."/>
            <person name="Ouyang P."/>
            <person name="Xie J."/>
        </authorList>
    </citation>
    <scope>NUCLEOTIDE SEQUENCE [LARGE SCALE GENOMIC DNA]</scope>
    <source>
        <strain evidence="6 7">ATCC 25775</strain>
    </source>
</reference>
<keyword evidence="4" id="KW-0067">ATP-binding</keyword>